<dbReference type="Gramene" id="OGLUM04G03850.4">
    <property type="protein sequence ID" value="OGLUM04G03850.4"/>
    <property type="gene ID" value="OGLUM04G03850"/>
</dbReference>
<dbReference type="GO" id="GO:0005634">
    <property type="term" value="C:nucleus"/>
    <property type="evidence" value="ECO:0007669"/>
    <property type="project" value="UniProtKB-SubCell"/>
</dbReference>
<accession>A0A0D9ZHL4</accession>
<feature type="compositionally biased region" description="Basic and acidic residues" evidence="6">
    <location>
        <begin position="1248"/>
        <end position="1270"/>
    </location>
</feature>
<evidence type="ECO:0000313" key="8">
    <source>
        <dbReference type="EnsemblPlants" id="OGLUM04G03850.4"/>
    </source>
</evidence>
<dbReference type="Gene3D" id="3.30.40.10">
    <property type="entry name" value="Zinc/RING finger domain, C3HC4 (zinc finger)"/>
    <property type="match status" value="1"/>
</dbReference>
<feature type="domain" description="Zinc finger PHD-type" evidence="7">
    <location>
        <begin position="397"/>
        <end position="441"/>
    </location>
</feature>
<dbReference type="PANTHER" id="PTHR14571">
    <property type="entry name" value="HISTONE-LYSINE N-METHYLTRANSFERASE SET-26-RELATED"/>
    <property type="match status" value="1"/>
</dbReference>
<proteinExistence type="predicted"/>
<dbReference type="SUPFAM" id="SSF57903">
    <property type="entry name" value="FYVE/PHD zinc finger"/>
    <property type="match status" value="1"/>
</dbReference>
<keyword evidence="2" id="KW-0479">Metal-binding</keyword>
<dbReference type="InterPro" id="IPR056065">
    <property type="entry name" value="DUF7648"/>
</dbReference>
<keyword evidence="5" id="KW-0539">Nucleus</keyword>
<keyword evidence="4" id="KW-0862">Zinc</keyword>
<feature type="region of interest" description="Disordered" evidence="6">
    <location>
        <begin position="1227"/>
        <end position="1340"/>
    </location>
</feature>
<feature type="compositionally biased region" description="Polar residues" evidence="6">
    <location>
        <begin position="943"/>
        <end position="957"/>
    </location>
</feature>
<evidence type="ECO:0000256" key="1">
    <source>
        <dbReference type="ARBA" id="ARBA00004123"/>
    </source>
</evidence>
<dbReference type="InterPro" id="IPR013083">
    <property type="entry name" value="Znf_RING/FYVE/PHD"/>
</dbReference>
<evidence type="ECO:0000256" key="4">
    <source>
        <dbReference type="ARBA" id="ARBA00022833"/>
    </source>
</evidence>
<evidence type="ECO:0000256" key="5">
    <source>
        <dbReference type="ARBA" id="ARBA00023242"/>
    </source>
</evidence>
<feature type="region of interest" description="Disordered" evidence="6">
    <location>
        <begin position="807"/>
        <end position="828"/>
    </location>
</feature>
<feature type="region of interest" description="Disordered" evidence="6">
    <location>
        <begin position="359"/>
        <end position="388"/>
    </location>
</feature>
<feature type="region of interest" description="Disordered" evidence="6">
    <location>
        <begin position="906"/>
        <end position="984"/>
    </location>
</feature>
<feature type="compositionally biased region" description="Basic and acidic residues" evidence="6">
    <location>
        <begin position="1314"/>
        <end position="1326"/>
    </location>
</feature>
<feature type="region of interest" description="Disordered" evidence="6">
    <location>
        <begin position="586"/>
        <end position="607"/>
    </location>
</feature>
<dbReference type="PANTHER" id="PTHR14571:SF9">
    <property type="entry name" value="HISTONE-LYSINE N-METHYLTRANSFERASE SET-26-RELATED"/>
    <property type="match status" value="1"/>
</dbReference>
<dbReference type="Proteomes" id="UP000026961">
    <property type="component" value="Chromosome 4"/>
</dbReference>
<reference evidence="8" key="2">
    <citation type="submission" date="2018-05" db="EMBL/GenBank/DDBJ databases">
        <title>OgluRS3 (Oryza glumaepatula Reference Sequence Version 3).</title>
        <authorList>
            <person name="Zhang J."/>
            <person name="Kudrna D."/>
            <person name="Lee S."/>
            <person name="Talag J."/>
            <person name="Welchert J."/>
            <person name="Wing R.A."/>
        </authorList>
    </citation>
    <scope>NUCLEOTIDE SEQUENCE [LARGE SCALE GENOMIC DNA]</scope>
</reference>
<dbReference type="PROSITE" id="PS01359">
    <property type="entry name" value="ZF_PHD_1"/>
    <property type="match status" value="1"/>
</dbReference>
<feature type="region of interest" description="Disordered" evidence="6">
    <location>
        <begin position="200"/>
        <end position="243"/>
    </location>
</feature>
<feature type="compositionally biased region" description="Low complexity" evidence="6">
    <location>
        <begin position="369"/>
        <end position="381"/>
    </location>
</feature>
<feature type="region of interest" description="Disordered" evidence="6">
    <location>
        <begin position="719"/>
        <end position="756"/>
    </location>
</feature>
<dbReference type="InterPro" id="IPR011011">
    <property type="entry name" value="Znf_FYVE_PHD"/>
</dbReference>
<keyword evidence="3" id="KW-0863">Zinc-finger</keyword>
<dbReference type="InterPro" id="IPR001965">
    <property type="entry name" value="Znf_PHD"/>
</dbReference>
<feature type="compositionally biased region" description="Basic and acidic residues" evidence="6">
    <location>
        <begin position="807"/>
        <end position="820"/>
    </location>
</feature>
<feature type="compositionally biased region" description="Low complexity" evidence="6">
    <location>
        <begin position="52"/>
        <end position="69"/>
    </location>
</feature>
<feature type="region of interest" description="Disordered" evidence="6">
    <location>
        <begin position="1012"/>
        <end position="1032"/>
    </location>
</feature>
<dbReference type="SMART" id="SM00249">
    <property type="entry name" value="PHD"/>
    <property type="match status" value="1"/>
</dbReference>
<keyword evidence="9" id="KW-1185">Reference proteome</keyword>
<evidence type="ECO:0000259" key="7">
    <source>
        <dbReference type="SMART" id="SM00249"/>
    </source>
</evidence>
<evidence type="ECO:0000313" key="9">
    <source>
        <dbReference type="Proteomes" id="UP000026961"/>
    </source>
</evidence>
<reference evidence="8" key="1">
    <citation type="submission" date="2015-04" db="UniProtKB">
        <authorList>
            <consortium name="EnsemblPlants"/>
        </authorList>
    </citation>
    <scope>IDENTIFICATION</scope>
</reference>
<dbReference type="GO" id="GO:0008270">
    <property type="term" value="F:zinc ion binding"/>
    <property type="evidence" value="ECO:0007669"/>
    <property type="project" value="UniProtKB-KW"/>
</dbReference>
<evidence type="ECO:0000256" key="3">
    <source>
        <dbReference type="ARBA" id="ARBA00022771"/>
    </source>
</evidence>
<organism evidence="8">
    <name type="scientific">Oryza glumipatula</name>
    <dbReference type="NCBI Taxonomy" id="40148"/>
    <lineage>
        <taxon>Eukaryota</taxon>
        <taxon>Viridiplantae</taxon>
        <taxon>Streptophyta</taxon>
        <taxon>Embryophyta</taxon>
        <taxon>Tracheophyta</taxon>
        <taxon>Spermatophyta</taxon>
        <taxon>Magnoliopsida</taxon>
        <taxon>Liliopsida</taxon>
        <taxon>Poales</taxon>
        <taxon>Poaceae</taxon>
        <taxon>BOP clade</taxon>
        <taxon>Oryzoideae</taxon>
        <taxon>Oryzeae</taxon>
        <taxon>Oryzinae</taxon>
        <taxon>Oryza</taxon>
    </lineage>
</organism>
<feature type="compositionally biased region" description="Basic and acidic residues" evidence="6">
    <location>
        <begin position="1281"/>
        <end position="1297"/>
    </location>
</feature>
<feature type="compositionally biased region" description="Basic and acidic residues" evidence="6">
    <location>
        <begin position="735"/>
        <end position="744"/>
    </location>
</feature>
<comment type="subcellular location">
    <subcellularLocation>
        <location evidence="1">Nucleus</location>
    </subcellularLocation>
</comment>
<name>A0A0D9ZHL4_9ORYZ</name>
<feature type="compositionally biased region" description="Polar residues" evidence="6">
    <location>
        <begin position="857"/>
        <end position="867"/>
    </location>
</feature>
<dbReference type="eggNOG" id="KOG2697">
    <property type="taxonomic scope" value="Eukaryota"/>
</dbReference>
<dbReference type="Pfam" id="PF24659">
    <property type="entry name" value="DUF7648"/>
    <property type="match status" value="1"/>
</dbReference>
<dbReference type="EnsemblPlants" id="OGLUM04G03850.4">
    <property type="protein sequence ID" value="OGLUM04G03850.4"/>
    <property type="gene ID" value="OGLUM04G03850"/>
</dbReference>
<feature type="compositionally biased region" description="Basic residues" evidence="6">
    <location>
        <begin position="1271"/>
        <end position="1280"/>
    </location>
</feature>
<feature type="region of interest" description="Disordered" evidence="6">
    <location>
        <begin position="844"/>
        <end position="867"/>
    </location>
</feature>
<feature type="region of interest" description="Disordered" evidence="6">
    <location>
        <begin position="1081"/>
        <end position="1110"/>
    </location>
</feature>
<sequence length="1340" mass="146416">MASSSSLFRCSLRGHSAAVFRRPLRRDQAHVTARLAVLGHCHHTADARLLGAASAPPRRPTACSSSPTSSSPPNPPSSQLAVLPLWPATQRSEELEMSLRLGRAHPLAVSPVHTPLPARPRPQLRLSTTTSCAAMKSYRLSELSDAEVGGLKARPRIDFSSIFGTVNPIVEDVCVRGDAAAMAKPLCSTVLVCASAAMAPTSAPRSPTSAPPISPASSQKPKPNRARAGTLYRSSSRAERHRGDRTCTRWAAVAAEGGGEAMRRWVDRRLRDSFPVDTVEEMTTLALQFGGGNPLRRLPLVSPPPRPADFPPRPGGAVLDSAVRGLPRAQGVDVQPEESHIRRGVEIRVSLYSPPMKGGRLHRLERPPAAHTTTAAAATTPAPAPADDWGDGSWTVDCSCGITYDDGEEMVSCDECNVWVHTRCARYVRGVHISFSCHNCKAKRAPSSADEAEVAELLAELPTHRPRPLYRRWAEVPLPSRVHVHGLPGGTDTALFRSAAPSPVFSSALWRCAGYVPKRFGFRYCEFPYWADDKDGANALFALAREKRKEKAETRFPLRLGAVHKDKNYVRTLSICGDKVDGVEHSVDNDAKRTSPPSDAKKRGTSIGIVEPDTWDNGCEKKRDFDVPDSEDQHAKTNMVNSDLHVLVEAKKKRASSAERSGDKKCSASKEITGMLKKYEPKESKRLVISSGVATTAAVAEQEVHSRFVKGSVYEGLDGNQNVGLQTGVRSNGVVKRDDVKRSNGDVQSDAAPEKMNEGLDLQKQSNQTSNLLVVGGVPDLQTNQSESLTIKSEASTDDHERTEAIQFVSDEHKSGKQDTAKLSTLQRHSSKLASDLVYQHPKSETQNPMHTIPEHPNSSLGNVKVCTASSGPNSTTFDLSCSLLSTEPSSEETTVRLVKKDQTRLVSSADSENDFAKKSESSQDRTRSSDKVQLKGFVPSAPKSSQGSRTYVSSAKNRFIVPKEQLQKTSTEGNAPPGSLQGEVAPLHSRNKAMPLSFYQRKDKIHHRSIHITQDTSNSSASAELQSTETTASLSDEQLALLLHQQLNSSPRVPRVPRCHQASTMQMLHPTGASVLKKRNKDDAWRDNDETKKTGKVSSVERRHRDSSTERVLAAKDSCKFTENIESEQRNRGICSTGATSGVGNDAPIDRGVSHDLPGLIEEIISKNTNITYGELCNAIRQHWGDLSKPNVENNAYPNYLHAVNDCLRNRNDWAHLVDQAAMMNPNKRRKVEESDSLSADVLATEKTNKEAKRGPEDTNAESHHEILPRGKRKARKCRRLELKGRRVNDTRKRSSFDSASDDDDDTTLSDSSSDRNDTPMDKSLGDSFVIAKNADSSS</sequence>
<dbReference type="InterPro" id="IPR019786">
    <property type="entry name" value="Zinc_finger_PHD-type_CS"/>
</dbReference>
<protein>
    <recommendedName>
        <fullName evidence="7">Zinc finger PHD-type domain-containing protein</fullName>
    </recommendedName>
</protein>
<evidence type="ECO:0000256" key="6">
    <source>
        <dbReference type="SAM" id="MobiDB-lite"/>
    </source>
</evidence>
<evidence type="ECO:0000256" key="2">
    <source>
        <dbReference type="ARBA" id="ARBA00022723"/>
    </source>
</evidence>
<feature type="region of interest" description="Disordered" evidence="6">
    <location>
        <begin position="51"/>
        <end position="80"/>
    </location>
</feature>
<feature type="compositionally biased region" description="Basic and acidic residues" evidence="6">
    <location>
        <begin position="915"/>
        <end position="934"/>
    </location>
</feature>
<feature type="compositionally biased region" description="Polar residues" evidence="6">
    <location>
        <begin position="719"/>
        <end position="730"/>
    </location>
</feature>